<evidence type="ECO:0000313" key="2">
    <source>
        <dbReference type="EMBL" id="SQD79597.1"/>
    </source>
</evidence>
<dbReference type="AlphaFoldDB" id="A0A330LRM7"/>
<keyword evidence="3" id="KW-1185">Reference proteome</keyword>
<sequence length="191" mass="22851">MCQITKHESKKFLAYYHYNNEQQLIFHKKTGIRTEILEQGFKQLDIMMTEYSKVSVILLQLHPDKFTEDNAIITQFLVRLKKKIKKQYNCKIGYLWVREQSSAEAQHYHMVIMVNGHKCNNAYAIGKMCDEIWEGPTDTNFSYRVKNRLYRIERYKGNDHELRAARMRMSYMAKNETKEFNRNTNSFGVSR</sequence>
<evidence type="ECO:0000259" key="1">
    <source>
        <dbReference type="Pfam" id="PF11726"/>
    </source>
</evidence>
<feature type="domain" description="YagK/YfjJ C-terminal" evidence="1">
    <location>
        <begin position="49"/>
        <end position="190"/>
    </location>
</feature>
<dbReference type="RefSeq" id="WP_112716358.1">
    <property type="nucleotide sequence ID" value="NZ_LS483250.1"/>
</dbReference>
<protein>
    <recommendedName>
        <fullName evidence="1">YagK/YfjJ C-terminal domain-containing protein</fullName>
    </recommendedName>
</protein>
<dbReference type="Proteomes" id="UP000250163">
    <property type="component" value="Chromosome MORIYA"/>
</dbReference>
<name>A0A330LRM7_9GAMM</name>
<dbReference type="Pfam" id="PF11726">
    <property type="entry name" value="YagK_YfjJ_C"/>
    <property type="match status" value="1"/>
</dbReference>
<proteinExistence type="predicted"/>
<evidence type="ECO:0000313" key="3">
    <source>
        <dbReference type="Proteomes" id="UP000250163"/>
    </source>
</evidence>
<gene>
    <name evidence="2" type="ORF">MORIYA_3141</name>
</gene>
<organism evidence="2 3">
    <name type="scientific">Moritella yayanosii</name>
    <dbReference type="NCBI Taxonomy" id="69539"/>
    <lineage>
        <taxon>Bacteria</taxon>
        <taxon>Pseudomonadati</taxon>
        <taxon>Pseudomonadota</taxon>
        <taxon>Gammaproteobacteria</taxon>
        <taxon>Alteromonadales</taxon>
        <taxon>Moritellaceae</taxon>
        <taxon>Moritella</taxon>
    </lineage>
</organism>
<reference evidence="3" key="1">
    <citation type="submission" date="2018-05" db="EMBL/GenBank/DDBJ databases">
        <authorList>
            <person name="Cea G.-C."/>
            <person name="William W."/>
        </authorList>
    </citation>
    <scope>NUCLEOTIDE SEQUENCE [LARGE SCALE GENOMIC DNA]</scope>
    <source>
        <strain evidence="3">DB21MT 5</strain>
    </source>
</reference>
<dbReference type="KEGG" id="mya:MORIYA_3141"/>
<dbReference type="InterPro" id="IPR057271">
    <property type="entry name" value="YagK_YfjJ_C"/>
</dbReference>
<accession>A0A330LRM7</accession>
<dbReference type="EMBL" id="LS483250">
    <property type="protein sequence ID" value="SQD79597.1"/>
    <property type="molecule type" value="Genomic_DNA"/>
</dbReference>
<dbReference type="OrthoDB" id="5593782at2"/>